<comment type="subcellular location">
    <subcellularLocation>
        <location evidence="1">Cell membrane</location>
        <topology evidence="1">Multi-pass membrane protein</topology>
    </subcellularLocation>
</comment>
<sequence length="455" mass="49388">MTQTTIKKLGFWSIVLFAINSIIGSGIFLTPGSVVSMVGAKAPLAYLGAAVIAIVLAISFASAAKYVSKSGGAYAYAKASFGDRFGFYMGVVRYFSASVAWGVMAVSVIKSTLSIFGGNPNDFRSVSIGFVILMIIITIVNFLGEEFFTWVNNLSTIGKLTSLVILIIAGVSILLVTGQNNFSQINRLTGNGGLIPSVTTSSFVMAMVAAFYAFTGFESVSSGSEDMIKPEKNLPRAIPLAIIIISIIYIGTISVAMMINPVAIVKTNQVVALAAVFSNRILQTIILLGALVSMFGINVAASFNSPRILEAMANEGQMPHWIAKRNRKGIPIVAYIITVALAILIPMSFLYETTLVILMSAMVRFFEFIVIPIGVVGYYYDKHQQPILNAPKNWWTDVLIPLLGVLLTAFLLFEYDWVGEFSIHGHLNWYAISGMIGGFVVLPIIFALFARWERK</sequence>
<reference evidence="7 8" key="1">
    <citation type="journal article" date="2013" name="Genome Announc.">
        <title>Genome Sequence of Lactobacillus gastricus PS3, a Strain Isolated from Human Milk.</title>
        <authorList>
            <person name="Martin V."/>
            <person name="Cardenas N."/>
            <person name="Jimenez E."/>
            <person name="Maldonado A."/>
            <person name="Rodriguez J.M."/>
            <person name="Fernandez L."/>
        </authorList>
    </citation>
    <scope>NUCLEOTIDE SEQUENCE [LARGE SCALE GENOMIC DNA]</scope>
    <source>
        <strain evidence="7 8">PS3</strain>
    </source>
</reference>
<feature type="transmembrane region" description="Helical" evidence="6">
    <location>
        <begin position="357"/>
        <end position="381"/>
    </location>
</feature>
<evidence type="ECO:0000256" key="4">
    <source>
        <dbReference type="ARBA" id="ARBA00022989"/>
    </source>
</evidence>
<dbReference type="AlphaFoldDB" id="H4GJ64"/>
<comment type="caution">
    <text evidence="7">The sequence shown here is derived from an EMBL/GenBank/DDBJ whole genome shotgun (WGS) entry which is preliminary data.</text>
</comment>
<dbReference type="GO" id="GO:0022857">
    <property type="term" value="F:transmembrane transporter activity"/>
    <property type="evidence" value="ECO:0007669"/>
    <property type="project" value="InterPro"/>
</dbReference>
<keyword evidence="4 6" id="KW-1133">Transmembrane helix</keyword>
<evidence type="ECO:0000256" key="2">
    <source>
        <dbReference type="ARBA" id="ARBA00022475"/>
    </source>
</evidence>
<feature type="transmembrane region" description="Helical" evidence="6">
    <location>
        <begin position="156"/>
        <end position="178"/>
    </location>
</feature>
<keyword evidence="5 6" id="KW-0472">Membrane</keyword>
<evidence type="ECO:0000256" key="3">
    <source>
        <dbReference type="ARBA" id="ARBA00022692"/>
    </source>
</evidence>
<feature type="transmembrane region" description="Helical" evidence="6">
    <location>
        <begin position="85"/>
        <end position="106"/>
    </location>
</feature>
<dbReference type="Gene3D" id="1.20.1740.10">
    <property type="entry name" value="Amino acid/polyamine transporter I"/>
    <property type="match status" value="1"/>
</dbReference>
<dbReference type="STRING" id="1144300.PS3_18733"/>
<protein>
    <submittedName>
        <fullName evidence="7">Amino acid transport protein</fullName>
    </submittedName>
</protein>
<proteinExistence type="predicted"/>
<feature type="transmembrane region" description="Helical" evidence="6">
    <location>
        <begin position="44"/>
        <end position="64"/>
    </location>
</feature>
<dbReference type="PANTHER" id="PTHR42770">
    <property type="entry name" value="AMINO ACID TRANSPORTER-RELATED"/>
    <property type="match status" value="1"/>
</dbReference>
<feature type="transmembrane region" description="Helical" evidence="6">
    <location>
        <begin position="393"/>
        <end position="415"/>
    </location>
</feature>
<evidence type="ECO:0000256" key="5">
    <source>
        <dbReference type="ARBA" id="ARBA00023136"/>
    </source>
</evidence>
<feature type="transmembrane region" description="Helical" evidence="6">
    <location>
        <begin position="126"/>
        <end position="144"/>
    </location>
</feature>
<keyword evidence="2" id="KW-1003">Cell membrane</keyword>
<feature type="transmembrane region" description="Helical" evidence="6">
    <location>
        <begin position="238"/>
        <end position="261"/>
    </location>
</feature>
<feature type="transmembrane region" description="Helical" evidence="6">
    <location>
        <begin position="427"/>
        <end position="450"/>
    </location>
</feature>
<dbReference type="Pfam" id="PF13520">
    <property type="entry name" value="AA_permease_2"/>
    <property type="match status" value="1"/>
</dbReference>
<accession>H4GJ64</accession>
<dbReference type="InterPro" id="IPR050367">
    <property type="entry name" value="APC_superfamily"/>
</dbReference>
<evidence type="ECO:0000256" key="1">
    <source>
        <dbReference type="ARBA" id="ARBA00004651"/>
    </source>
</evidence>
<dbReference type="PIRSF" id="PIRSF006060">
    <property type="entry name" value="AA_transporter"/>
    <property type="match status" value="1"/>
</dbReference>
<feature type="transmembrane region" description="Helical" evidence="6">
    <location>
        <begin position="332"/>
        <end position="351"/>
    </location>
</feature>
<name>H4GJ64_9LACO</name>
<dbReference type="EMBL" id="AICN01000028">
    <property type="protein sequence ID" value="EHS87089.1"/>
    <property type="molecule type" value="Genomic_DNA"/>
</dbReference>
<dbReference type="InterPro" id="IPR002293">
    <property type="entry name" value="AA/rel_permease1"/>
</dbReference>
<organism evidence="7 8">
    <name type="scientific">Limosilactobacillus gastricus PS3</name>
    <dbReference type="NCBI Taxonomy" id="1144300"/>
    <lineage>
        <taxon>Bacteria</taxon>
        <taxon>Bacillati</taxon>
        <taxon>Bacillota</taxon>
        <taxon>Bacilli</taxon>
        <taxon>Lactobacillales</taxon>
        <taxon>Lactobacillaceae</taxon>
        <taxon>Limosilactobacillus</taxon>
    </lineage>
</organism>
<evidence type="ECO:0000313" key="8">
    <source>
        <dbReference type="Proteomes" id="UP000004567"/>
    </source>
</evidence>
<dbReference type="OrthoDB" id="3181223at2"/>
<feature type="transmembrane region" description="Helical" evidence="6">
    <location>
        <begin position="281"/>
        <end position="303"/>
    </location>
</feature>
<dbReference type="PATRIC" id="fig|1144300.3.peg.711"/>
<dbReference type="Proteomes" id="UP000004567">
    <property type="component" value="Unassembled WGS sequence"/>
</dbReference>
<keyword evidence="3 6" id="KW-0812">Transmembrane</keyword>
<feature type="transmembrane region" description="Helical" evidence="6">
    <location>
        <begin position="198"/>
        <end position="217"/>
    </location>
</feature>
<dbReference type="GO" id="GO:0005886">
    <property type="term" value="C:plasma membrane"/>
    <property type="evidence" value="ECO:0007669"/>
    <property type="project" value="UniProtKB-SubCell"/>
</dbReference>
<evidence type="ECO:0000313" key="7">
    <source>
        <dbReference type="EMBL" id="EHS87089.1"/>
    </source>
</evidence>
<feature type="transmembrane region" description="Helical" evidence="6">
    <location>
        <begin position="9"/>
        <end position="29"/>
    </location>
</feature>
<dbReference type="PANTHER" id="PTHR42770:SF18">
    <property type="entry name" value="ARGININE_AGMATINE ANTIPORTER"/>
    <property type="match status" value="1"/>
</dbReference>
<gene>
    <name evidence="7" type="ORF">PS3_18733</name>
</gene>
<dbReference type="RefSeq" id="WP_007122097.1">
    <property type="nucleotide sequence ID" value="NZ_AICN01000028.1"/>
</dbReference>
<evidence type="ECO:0000256" key="6">
    <source>
        <dbReference type="SAM" id="Phobius"/>
    </source>
</evidence>